<proteinExistence type="predicted"/>
<name>A0A1Y2J7G2_BRAJP</name>
<evidence type="ECO:0000313" key="1">
    <source>
        <dbReference type="EMBL" id="OSJ21232.1"/>
    </source>
</evidence>
<dbReference type="AlphaFoldDB" id="A0A1Y2J7G2"/>
<accession>A0A1Y2J7G2</accession>
<protein>
    <submittedName>
        <fullName evidence="1">Uncharacterized protein</fullName>
    </submittedName>
</protein>
<comment type="caution">
    <text evidence="1">The sequence shown here is derived from an EMBL/GenBank/DDBJ whole genome shotgun (WGS) entry which is preliminary data.</text>
</comment>
<dbReference type="RefSeq" id="WP_085405601.1">
    <property type="nucleotide sequence ID" value="NZ_NAFL01000287.1"/>
</dbReference>
<reference evidence="1 2" key="1">
    <citation type="submission" date="2017-03" db="EMBL/GenBank/DDBJ databases">
        <title>Whole genome sequences of fourteen strains of Bradyrhizobium canariense and one strain of Bradyrhizobium japonicum isolated from Lupinus (Papilionoideae: Genisteae) species in Algeria.</title>
        <authorList>
            <person name="Crovadore J."/>
            <person name="Chekireb D."/>
            <person name="Brachmann A."/>
            <person name="Chablais R."/>
            <person name="Cochard B."/>
            <person name="Lefort F."/>
        </authorList>
    </citation>
    <scope>NUCLEOTIDE SEQUENCE [LARGE SCALE GENOMIC DNA]</scope>
    <source>
        <strain evidence="1 2">UBMA197</strain>
    </source>
</reference>
<organism evidence="1 2">
    <name type="scientific">Bradyrhizobium japonicum</name>
    <dbReference type="NCBI Taxonomy" id="375"/>
    <lineage>
        <taxon>Bacteria</taxon>
        <taxon>Pseudomonadati</taxon>
        <taxon>Pseudomonadota</taxon>
        <taxon>Alphaproteobacteria</taxon>
        <taxon>Hyphomicrobiales</taxon>
        <taxon>Nitrobacteraceae</taxon>
        <taxon>Bradyrhizobium</taxon>
    </lineage>
</organism>
<sequence>MTERQKWHDVLDRTICIMAEHGKITAVTGDPADDNFVFRLNPEMDNVSLEQMIDDFVNRYPATLNYLRRRWSEAH</sequence>
<dbReference type="Proteomes" id="UP000193335">
    <property type="component" value="Unassembled WGS sequence"/>
</dbReference>
<evidence type="ECO:0000313" key="2">
    <source>
        <dbReference type="Proteomes" id="UP000193335"/>
    </source>
</evidence>
<gene>
    <name evidence="1" type="ORF">BSZ19_48255</name>
</gene>
<dbReference type="EMBL" id="NAFL01000287">
    <property type="protein sequence ID" value="OSJ21232.1"/>
    <property type="molecule type" value="Genomic_DNA"/>
</dbReference>